<dbReference type="AlphaFoldDB" id="A0A8D0FS37"/>
<evidence type="ECO:0000256" key="3">
    <source>
        <dbReference type="ARBA" id="ARBA00023170"/>
    </source>
</evidence>
<evidence type="ECO:0000256" key="4">
    <source>
        <dbReference type="ARBA" id="ARBA00023319"/>
    </source>
</evidence>
<proteinExistence type="predicted"/>
<keyword evidence="1" id="KW-0732">Signal</keyword>
<dbReference type="InterPro" id="IPR051287">
    <property type="entry name" value="TCR_variable_region"/>
</dbReference>
<reference evidence="7" key="1">
    <citation type="submission" date="2025-08" db="UniProtKB">
        <authorList>
            <consortium name="Ensembl"/>
        </authorList>
    </citation>
    <scope>IDENTIFICATION</scope>
</reference>
<dbReference type="SUPFAM" id="SSF48726">
    <property type="entry name" value="Immunoglobulin"/>
    <property type="match status" value="1"/>
</dbReference>
<protein>
    <recommendedName>
        <fullName evidence="6">Ig-like domain-containing protein</fullName>
    </recommendedName>
</protein>
<dbReference type="InterPro" id="IPR013106">
    <property type="entry name" value="Ig_V-set"/>
</dbReference>
<evidence type="ECO:0000259" key="6">
    <source>
        <dbReference type="PROSITE" id="PS50835"/>
    </source>
</evidence>
<dbReference type="Proteomes" id="UP000694551">
    <property type="component" value="Unplaced"/>
</dbReference>
<organism evidence="7 8">
    <name type="scientific">Strix occidentalis caurina</name>
    <name type="common">northern spotted owl</name>
    <dbReference type="NCBI Taxonomy" id="311401"/>
    <lineage>
        <taxon>Eukaryota</taxon>
        <taxon>Metazoa</taxon>
        <taxon>Chordata</taxon>
        <taxon>Craniata</taxon>
        <taxon>Vertebrata</taxon>
        <taxon>Euteleostomi</taxon>
        <taxon>Archelosauria</taxon>
        <taxon>Archosauria</taxon>
        <taxon>Dinosauria</taxon>
        <taxon>Saurischia</taxon>
        <taxon>Theropoda</taxon>
        <taxon>Coelurosauria</taxon>
        <taxon>Aves</taxon>
        <taxon>Neognathae</taxon>
        <taxon>Neoaves</taxon>
        <taxon>Telluraves</taxon>
        <taxon>Strigiformes</taxon>
        <taxon>Strigidae</taxon>
        <taxon>Strix</taxon>
    </lineage>
</organism>
<keyword evidence="3" id="KW-0675">Receptor</keyword>
<dbReference type="Pfam" id="PF07686">
    <property type="entry name" value="V-set"/>
    <property type="match status" value="1"/>
</dbReference>
<keyword evidence="8" id="KW-1185">Reference proteome</keyword>
<accession>A0A8D0FS37</accession>
<keyword evidence="5" id="KW-1279">T cell receptor</keyword>
<dbReference type="InterPro" id="IPR036179">
    <property type="entry name" value="Ig-like_dom_sf"/>
</dbReference>
<dbReference type="Ensembl" id="ENSSOCT00000019620.1">
    <property type="protein sequence ID" value="ENSSOCP00000019138.1"/>
    <property type="gene ID" value="ENSSOCG00000014309.1"/>
</dbReference>
<sequence>FLFFEKTEGFGVNVTQFFSEVSATVGQQVVLPCQSTTKDDDSSLNFFWYRQLPGETLEILLEAYRASGNDKFRNNKFSMVVHKNRTAPLKIATVSFQDTALYYCVLKDHAELSPISARAKSASPRTAREE</sequence>
<dbReference type="PANTHER" id="PTHR19367:SF18">
    <property type="entry name" value="T CELL RECEPTOR ALPHA VARIABLE 16"/>
    <property type="match status" value="1"/>
</dbReference>
<name>A0A8D0FS37_STROC</name>
<dbReference type="Gene3D" id="2.60.40.10">
    <property type="entry name" value="Immunoglobulins"/>
    <property type="match status" value="1"/>
</dbReference>
<dbReference type="PROSITE" id="PS50835">
    <property type="entry name" value="IG_LIKE"/>
    <property type="match status" value="1"/>
</dbReference>
<evidence type="ECO:0000256" key="2">
    <source>
        <dbReference type="ARBA" id="ARBA00023130"/>
    </source>
</evidence>
<evidence type="ECO:0000256" key="5">
    <source>
        <dbReference type="ARBA" id="ARBA00043266"/>
    </source>
</evidence>
<keyword evidence="4" id="KW-0393">Immunoglobulin domain</keyword>
<dbReference type="GO" id="GO:0002250">
    <property type="term" value="P:adaptive immune response"/>
    <property type="evidence" value="ECO:0007669"/>
    <property type="project" value="UniProtKB-KW"/>
</dbReference>
<feature type="domain" description="Ig-like" evidence="6">
    <location>
        <begin position="12"/>
        <end position="123"/>
    </location>
</feature>
<keyword evidence="2" id="KW-1064">Adaptive immunity</keyword>
<keyword evidence="5" id="KW-0391">Immunity</keyword>
<dbReference type="SMART" id="SM00409">
    <property type="entry name" value="IG"/>
    <property type="match status" value="1"/>
</dbReference>
<dbReference type="InterPro" id="IPR007110">
    <property type="entry name" value="Ig-like_dom"/>
</dbReference>
<evidence type="ECO:0000313" key="8">
    <source>
        <dbReference type="Proteomes" id="UP000694551"/>
    </source>
</evidence>
<reference evidence="7" key="2">
    <citation type="submission" date="2025-09" db="UniProtKB">
        <authorList>
            <consortium name="Ensembl"/>
        </authorList>
    </citation>
    <scope>IDENTIFICATION</scope>
</reference>
<dbReference type="InterPro" id="IPR003599">
    <property type="entry name" value="Ig_sub"/>
</dbReference>
<evidence type="ECO:0000256" key="1">
    <source>
        <dbReference type="ARBA" id="ARBA00022729"/>
    </source>
</evidence>
<evidence type="ECO:0000313" key="7">
    <source>
        <dbReference type="Ensembl" id="ENSSOCP00000019138.1"/>
    </source>
</evidence>
<dbReference type="SMART" id="SM00406">
    <property type="entry name" value="IGv"/>
    <property type="match status" value="1"/>
</dbReference>
<dbReference type="InterPro" id="IPR013783">
    <property type="entry name" value="Ig-like_fold"/>
</dbReference>
<dbReference type="GO" id="GO:0042101">
    <property type="term" value="C:T cell receptor complex"/>
    <property type="evidence" value="ECO:0007669"/>
    <property type="project" value="UniProtKB-KW"/>
</dbReference>
<dbReference type="PANTHER" id="PTHR19367">
    <property type="entry name" value="T-CELL RECEPTOR ALPHA CHAIN V REGION"/>
    <property type="match status" value="1"/>
</dbReference>